<dbReference type="InterPro" id="IPR016161">
    <property type="entry name" value="Ald_DH/histidinol_DH"/>
</dbReference>
<dbReference type="InterPro" id="IPR016163">
    <property type="entry name" value="Ald_DH_C"/>
</dbReference>
<reference evidence="4" key="1">
    <citation type="journal article" date="2019" name="Int. J. Syst. Evol. Microbiol.">
        <title>The Global Catalogue of Microorganisms (GCM) 10K type strain sequencing project: providing services to taxonomists for standard genome sequencing and annotation.</title>
        <authorList>
            <consortium name="The Broad Institute Genomics Platform"/>
            <consortium name="The Broad Institute Genome Sequencing Center for Infectious Disease"/>
            <person name="Wu L."/>
            <person name="Ma J."/>
        </authorList>
    </citation>
    <scope>NUCLEOTIDE SEQUENCE [LARGE SCALE GENOMIC DNA]</scope>
    <source>
        <strain evidence="4">CCUG 50347</strain>
    </source>
</reference>
<dbReference type="EMBL" id="JBHSIM010000036">
    <property type="protein sequence ID" value="MFC4833971.1"/>
    <property type="molecule type" value="Genomic_DNA"/>
</dbReference>
<organism evidence="3 4">
    <name type="scientific">Actinomycetospora chibensis</name>
    <dbReference type="NCBI Taxonomy" id="663606"/>
    <lineage>
        <taxon>Bacteria</taxon>
        <taxon>Bacillati</taxon>
        <taxon>Actinomycetota</taxon>
        <taxon>Actinomycetes</taxon>
        <taxon>Pseudonocardiales</taxon>
        <taxon>Pseudonocardiaceae</taxon>
        <taxon>Actinomycetospora</taxon>
    </lineage>
</organism>
<dbReference type="RefSeq" id="WP_274188080.1">
    <property type="nucleotide sequence ID" value="NZ_BAABHN010000036.1"/>
</dbReference>
<dbReference type="SUPFAM" id="SSF53720">
    <property type="entry name" value="ALDH-like"/>
    <property type="match status" value="1"/>
</dbReference>
<evidence type="ECO:0000256" key="1">
    <source>
        <dbReference type="ARBA" id="ARBA00023002"/>
    </source>
</evidence>
<sequence>MSDAADGTARLHVPESVSWSAVTGRVRDLAGEAFADDGPANLVDGEWKAVGTPSEQTSPVDGSSLGTMLKVDAATASDAVQRAAATHRSWGDVDLDERRRRVSASLDAMESARDDLALLLCWEIGKPWAMACADVDRCISGVRWYVEEIEGMLSRDVEGAPAKRAPLEGPVSNIASWNYPMSVQVHAELVQLLAGNGVVAKTPTQGGWMTLTVAHALMAREGLPVTLLAGDGSELSDALIRSPEIGALAFVGGRSNGGRVAAQLADTGKRHMLEQEGLNTWGVWEFSDWETFSGILKKGFEYAKQRCTAYPRFVVQRKLVDQFLATYLPVLEGVRFGHPLAVEEGGDGVDDLPTLDFGPLISAAKATELDESVEEALRHGAVPLFRGDKAGGRFLPGQDTSAYHAPVSMLAPPGASRLMHEEPFGPVDSIIVVDTEAELLAQMNASNGALVASIASDDTQKAERLAEQVQAFKVGINKLRSRGDKDEAFGGRGESWKGAFVGGEYLVHAVTEGPPGENIFGNFPGYQRTPPT</sequence>
<dbReference type="Pfam" id="PF00171">
    <property type="entry name" value="Aldedh"/>
    <property type="match status" value="1"/>
</dbReference>
<dbReference type="Gene3D" id="3.40.309.10">
    <property type="entry name" value="Aldehyde Dehydrogenase, Chain A, domain 2"/>
    <property type="match status" value="1"/>
</dbReference>
<dbReference type="PANTHER" id="PTHR11699">
    <property type="entry name" value="ALDEHYDE DEHYDROGENASE-RELATED"/>
    <property type="match status" value="1"/>
</dbReference>
<evidence type="ECO:0000313" key="4">
    <source>
        <dbReference type="Proteomes" id="UP001595909"/>
    </source>
</evidence>
<comment type="caution">
    <text evidence="3">The sequence shown here is derived from an EMBL/GenBank/DDBJ whole genome shotgun (WGS) entry which is preliminary data.</text>
</comment>
<proteinExistence type="predicted"/>
<gene>
    <name evidence="3" type="ORF">ACFPEL_16270</name>
</gene>
<protein>
    <submittedName>
        <fullName evidence="3">Aldehyde dehydrogenase family protein</fullName>
    </submittedName>
</protein>
<dbReference type="Gene3D" id="3.40.605.10">
    <property type="entry name" value="Aldehyde Dehydrogenase, Chain A, domain 1"/>
    <property type="match status" value="1"/>
</dbReference>
<evidence type="ECO:0000259" key="2">
    <source>
        <dbReference type="Pfam" id="PF00171"/>
    </source>
</evidence>
<dbReference type="Proteomes" id="UP001595909">
    <property type="component" value="Unassembled WGS sequence"/>
</dbReference>
<dbReference type="InterPro" id="IPR016162">
    <property type="entry name" value="Ald_DH_N"/>
</dbReference>
<keyword evidence="4" id="KW-1185">Reference proteome</keyword>
<evidence type="ECO:0000313" key="3">
    <source>
        <dbReference type="EMBL" id="MFC4833971.1"/>
    </source>
</evidence>
<dbReference type="InterPro" id="IPR015590">
    <property type="entry name" value="Aldehyde_DH_dom"/>
</dbReference>
<name>A0ABV9RIN6_9PSEU</name>
<feature type="domain" description="Aldehyde dehydrogenase" evidence="2">
    <location>
        <begin position="54"/>
        <end position="511"/>
    </location>
</feature>
<keyword evidence="1" id="KW-0560">Oxidoreductase</keyword>
<accession>A0ABV9RIN6</accession>